<dbReference type="Proteomes" id="UP000629468">
    <property type="component" value="Unassembled WGS sequence"/>
</dbReference>
<reference evidence="1 2" key="1">
    <citation type="journal article" name="Sci. Rep.">
        <title>Telomere-to-telomere assembled and centromere annotated genomes of the two main subspecies of the button mushroom Agaricus bisporus reveal especially polymorphic chromosome ends.</title>
        <authorList>
            <person name="Sonnenberg A.S.M."/>
            <person name="Sedaghat-Telgerd N."/>
            <person name="Lavrijssen B."/>
            <person name="Ohm R.A."/>
            <person name="Hendrickx P.M."/>
            <person name="Scholtmeijer K."/>
            <person name="Baars J.J.P."/>
            <person name="van Peer A."/>
        </authorList>
    </citation>
    <scope>NUCLEOTIDE SEQUENCE [LARGE SCALE GENOMIC DNA]</scope>
    <source>
        <strain evidence="1 2">H119_p4</strain>
    </source>
</reference>
<comment type="caution">
    <text evidence="1">The sequence shown here is derived from an EMBL/GenBank/DDBJ whole genome shotgun (WGS) entry which is preliminary data.</text>
</comment>
<protein>
    <submittedName>
        <fullName evidence="1">Uncharacterized protein</fullName>
    </submittedName>
</protein>
<organism evidence="1 2">
    <name type="scientific">Agaricus bisporus var. burnettii</name>
    <dbReference type="NCBI Taxonomy" id="192524"/>
    <lineage>
        <taxon>Eukaryota</taxon>
        <taxon>Fungi</taxon>
        <taxon>Dikarya</taxon>
        <taxon>Basidiomycota</taxon>
        <taxon>Agaricomycotina</taxon>
        <taxon>Agaricomycetes</taxon>
        <taxon>Agaricomycetidae</taxon>
        <taxon>Agaricales</taxon>
        <taxon>Agaricineae</taxon>
        <taxon>Agaricaceae</taxon>
        <taxon>Agaricus</taxon>
    </lineage>
</organism>
<dbReference type="AlphaFoldDB" id="A0A8H7F6W2"/>
<evidence type="ECO:0000313" key="2">
    <source>
        <dbReference type="Proteomes" id="UP000629468"/>
    </source>
</evidence>
<gene>
    <name evidence="1" type="ORF">Agabi119p4_3281</name>
</gene>
<sequence>MHLLPEPNFDDILCVLCKLDFAAPLLLHLCLLSTPASHSKPKSINIGLKQKQDEISRALVLARQSHMSPQKMHHLLA</sequence>
<evidence type="ECO:0000313" key="1">
    <source>
        <dbReference type="EMBL" id="KAF7778936.1"/>
    </source>
</evidence>
<proteinExistence type="predicted"/>
<name>A0A8H7F6W2_AGABI</name>
<dbReference type="EMBL" id="JABXXO010000004">
    <property type="protein sequence ID" value="KAF7778936.1"/>
    <property type="molecule type" value="Genomic_DNA"/>
</dbReference>
<accession>A0A8H7F6W2</accession>